<organism evidence="1 2">
    <name type="scientific">Sphenostylis stenocarpa</name>
    <dbReference type="NCBI Taxonomy" id="92480"/>
    <lineage>
        <taxon>Eukaryota</taxon>
        <taxon>Viridiplantae</taxon>
        <taxon>Streptophyta</taxon>
        <taxon>Embryophyta</taxon>
        <taxon>Tracheophyta</taxon>
        <taxon>Spermatophyta</taxon>
        <taxon>Magnoliopsida</taxon>
        <taxon>eudicotyledons</taxon>
        <taxon>Gunneridae</taxon>
        <taxon>Pentapetalae</taxon>
        <taxon>rosids</taxon>
        <taxon>fabids</taxon>
        <taxon>Fabales</taxon>
        <taxon>Fabaceae</taxon>
        <taxon>Papilionoideae</taxon>
        <taxon>50 kb inversion clade</taxon>
        <taxon>NPAAA clade</taxon>
        <taxon>indigoferoid/millettioid clade</taxon>
        <taxon>Phaseoleae</taxon>
        <taxon>Sphenostylis</taxon>
    </lineage>
</organism>
<evidence type="ECO:0000313" key="1">
    <source>
        <dbReference type="EMBL" id="CAJ1968180.1"/>
    </source>
</evidence>
<gene>
    <name evidence="1" type="ORF">AYBTSS11_LOCUS21577</name>
</gene>
<evidence type="ECO:0000313" key="2">
    <source>
        <dbReference type="Proteomes" id="UP001189624"/>
    </source>
</evidence>
<reference evidence="1" key="1">
    <citation type="submission" date="2023-10" db="EMBL/GenBank/DDBJ databases">
        <authorList>
            <person name="Domelevo Entfellner J.-B."/>
        </authorList>
    </citation>
    <scope>NUCLEOTIDE SEQUENCE</scope>
</reference>
<dbReference type="Proteomes" id="UP001189624">
    <property type="component" value="Chromosome 7"/>
</dbReference>
<proteinExistence type="predicted"/>
<dbReference type="AlphaFoldDB" id="A0AA86SRV8"/>
<dbReference type="EMBL" id="OY731404">
    <property type="protein sequence ID" value="CAJ1968180.1"/>
    <property type="molecule type" value="Genomic_DNA"/>
</dbReference>
<accession>A0AA86SRV8</accession>
<dbReference type="Gramene" id="rna-AYBTSS11_LOCUS21577">
    <property type="protein sequence ID" value="CAJ1968180.1"/>
    <property type="gene ID" value="gene-AYBTSS11_LOCUS21577"/>
</dbReference>
<name>A0AA86SRV8_9FABA</name>
<sequence length="74" mass="8865">MDTHPCQQLSYRIERLTILLFRPYYLVKFMQDPLNNENTNYVIQIIPCMHQDVGILRGRLTQSEYLKNTRTTCD</sequence>
<keyword evidence="2" id="KW-1185">Reference proteome</keyword>
<protein>
    <submittedName>
        <fullName evidence="1">Uncharacterized protein</fullName>
    </submittedName>
</protein>